<sequence>MGAPFRQPALRLLGTFAGDNGEDNAAHTPWAWDDGDDGSDLQDGSTARDPAYLISQYFANTALLSLTYTRNAYRS</sequence>
<evidence type="ECO:0000313" key="2">
    <source>
        <dbReference type="EMBL" id="UXY22778.1"/>
    </source>
</evidence>
<evidence type="ECO:0000256" key="1">
    <source>
        <dbReference type="SAM" id="MobiDB-lite"/>
    </source>
</evidence>
<protein>
    <submittedName>
        <fullName evidence="2">Uncharacterized protein</fullName>
    </submittedName>
</protein>
<proteinExistence type="predicted"/>
<accession>A0ABY6EA69</accession>
<reference evidence="2" key="1">
    <citation type="submission" date="2022-10" db="EMBL/GenBank/DDBJ databases">
        <authorList>
            <person name="Mo P."/>
        </authorList>
    </citation>
    <scope>NUCLEOTIDE SEQUENCE</scope>
    <source>
        <strain evidence="2">HUAS 13-4</strain>
    </source>
</reference>
<keyword evidence="3" id="KW-1185">Reference proteome</keyword>
<name>A0ABY6EA69_9ACTN</name>
<dbReference type="EMBL" id="CP106793">
    <property type="protein sequence ID" value="UXY22778.1"/>
    <property type="molecule type" value="Genomic_DNA"/>
</dbReference>
<dbReference type="Proteomes" id="UP001061298">
    <property type="component" value="Chromosome"/>
</dbReference>
<dbReference type="RefSeq" id="WP_263232842.1">
    <property type="nucleotide sequence ID" value="NZ_CP106793.1"/>
</dbReference>
<gene>
    <name evidence="2" type="ORF">N8I84_31775</name>
</gene>
<evidence type="ECO:0000313" key="3">
    <source>
        <dbReference type="Proteomes" id="UP001061298"/>
    </source>
</evidence>
<organism evidence="2 3">
    <name type="scientific">Streptomyces cynarae</name>
    <dbReference type="NCBI Taxonomy" id="2981134"/>
    <lineage>
        <taxon>Bacteria</taxon>
        <taxon>Bacillati</taxon>
        <taxon>Actinomycetota</taxon>
        <taxon>Actinomycetes</taxon>
        <taxon>Kitasatosporales</taxon>
        <taxon>Streptomycetaceae</taxon>
        <taxon>Streptomyces</taxon>
    </lineage>
</organism>
<feature type="region of interest" description="Disordered" evidence="1">
    <location>
        <begin position="18"/>
        <end position="44"/>
    </location>
</feature>